<dbReference type="Proteomes" id="UP000244240">
    <property type="component" value="Unassembled WGS sequence"/>
</dbReference>
<dbReference type="Pfam" id="PF00857">
    <property type="entry name" value="Isochorismatase"/>
    <property type="match status" value="1"/>
</dbReference>
<dbReference type="SUPFAM" id="SSF52499">
    <property type="entry name" value="Isochorismatase-like hydrolases"/>
    <property type="match status" value="1"/>
</dbReference>
<evidence type="ECO:0000313" key="4">
    <source>
        <dbReference type="EMBL" id="PTX59092.1"/>
    </source>
</evidence>
<dbReference type="OrthoDB" id="9785724at2"/>
<evidence type="ECO:0000256" key="2">
    <source>
        <dbReference type="ARBA" id="ARBA00022801"/>
    </source>
</evidence>
<protein>
    <submittedName>
        <fullName evidence="4">Nicotinamidase-related amidase</fullName>
    </submittedName>
</protein>
<dbReference type="EMBL" id="QBKR01000013">
    <property type="protein sequence ID" value="PTX59092.1"/>
    <property type="molecule type" value="Genomic_DNA"/>
</dbReference>
<evidence type="ECO:0000313" key="5">
    <source>
        <dbReference type="Proteomes" id="UP000244240"/>
    </source>
</evidence>
<reference evidence="4 5" key="1">
    <citation type="submission" date="2018-04" db="EMBL/GenBank/DDBJ databases">
        <title>Genomic Encyclopedia of Archaeal and Bacterial Type Strains, Phase II (KMG-II): from individual species to whole genera.</title>
        <authorList>
            <person name="Goeker M."/>
        </authorList>
    </citation>
    <scope>NUCLEOTIDE SEQUENCE [LARGE SCALE GENOMIC DNA]</scope>
    <source>
        <strain evidence="4 5">DSM 45787</strain>
    </source>
</reference>
<comment type="caution">
    <text evidence="4">The sequence shown here is derived from an EMBL/GenBank/DDBJ whole genome shotgun (WGS) entry which is preliminary data.</text>
</comment>
<dbReference type="InterPro" id="IPR050272">
    <property type="entry name" value="Isochorismatase-like_hydrls"/>
</dbReference>
<feature type="domain" description="Isochorismatase-like" evidence="3">
    <location>
        <begin position="4"/>
        <end position="141"/>
    </location>
</feature>
<dbReference type="CDD" id="cd01014">
    <property type="entry name" value="nicotinamidase_related"/>
    <property type="match status" value="1"/>
</dbReference>
<dbReference type="GO" id="GO:0016787">
    <property type="term" value="F:hydrolase activity"/>
    <property type="evidence" value="ECO:0007669"/>
    <property type="project" value="UniProtKB-KW"/>
</dbReference>
<comment type="similarity">
    <text evidence="1">Belongs to the isochorismatase family.</text>
</comment>
<dbReference type="InterPro" id="IPR000868">
    <property type="entry name" value="Isochorismatase-like_dom"/>
</dbReference>
<organism evidence="4 5">
    <name type="scientific">Melghirimyces profundicolus</name>
    <dbReference type="NCBI Taxonomy" id="1242148"/>
    <lineage>
        <taxon>Bacteria</taxon>
        <taxon>Bacillati</taxon>
        <taxon>Bacillota</taxon>
        <taxon>Bacilli</taxon>
        <taxon>Bacillales</taxon>
        <taxon>Thermoactinomycetaceae</taxon>
        <taxon>Melghirimyces</taxon>
    </lineage>
</organism>
<keyword evidence="2" id="KW-0378">Hydrolase</keyword>
<keyword evidence="5" id="KW-1185">Reference proteome</keyword>
<dbReference type="InterPro" id="IPR036380">
    <property type="entry name" value="Isochorismatase-like_sf"/>
</dbReference>
<evidence type="ECO:0000259" key="3">
    <source>
        <dbReference type="Pfam" id="PF00857"/>
    </source>
</evidence>
<accession>A0A2T6BSP6</accession>
<dbReference type="PANTHER" id="PTHR43540:SF14">
    <property type="entry name" value="ISOCHORISMATASE"/>
    <property type="match status" value="1"/>
</dbReference>
<dbReference type="Gene3D" id="3.40.50.850">
    <property type="entry name" value="Isochorismatase-like"/>
    <property type="match status" value="1"/>
</dbReference>
<dbReference type="RefSeq" id="WP_108023809.1">
    <property type="nucleotide sequence ID" value="NZ_QBKR01000013.1"/>
</dbReference>
<sequence length="178" mass="19365">MQATALLVIDAQTGLIDGDEMHDPVWEGERLLKNIGILLRKARDAFVPVIFVQDDDVAPPESVEWRVHPLIAPVPGEASVRKVATDAFHGTDLDEKLRRAGITRLVIAGCKTEYCIDTACRRATTLGYQVILAADAHSTTDNGVLAADRIVAHHNHILNGLDNVEAEISTLPVAEITF</sequence>
<name>A0A2T6BSP6_9BACL</name>
<proteinExistence type="inferred from homology"/>
<gene>
    <name evidence="4" type="ORF">C8P63_11337</name>
</gene>
<evidence type="ECO:0000256" key="1">
    <source>
        <dbReference type="ARBA" id="ARBA00006336"/>
    </source>
</evidence>
<dbReference type="AlphaFoldDB" id="A0A2T6BSP6"/>
<dbReference type="PANTHER" id="PTHR43540">
    <property type="entry name" value="PEROXYUREIDOACRYLATE/UREIDOACRYLATE AMIDOHYDROLASE-RELATED"/>
    <property type="match status" value="1"/>
</dbReference>